<reference evidence="1 2" key="1">
    <citation type="journal article" date="2014" name="Genome Announc.">
        <title>Genome Sequence of Afipia felis Strain 76713, Isolated in Hospital Water Using an Amoeba Co-Culture Procedure.</title>
        <authorList>
            <person name="Benamar S."/>
            <person name="La Scola B."/>
            <person name="Croce O."/>
        </authorList>
    </citation>
    <scope>NUCLEOTIDE SEQUENCE [LARGE SCALE GENOMIC DNA]</scope>
    <source>
        <strain evidence="1 2">76713</strain>
    </source>
</reference>
<sequence>MTDVPFPLLSAPGRLPQASGGRLINTYVEKLAPTAGKPYNYPRVPGLKGFGTTGGTGFRGGKQVGSLVYFVVDNTCYQIASTGGSATALTGTVPGTAPVIIERDNAATPNVVIVSPGDGAVLVSGTNVIDYPDADVGQPNSVTYLKGVFVFTYGDGKTRNSDVNSTSINTLSVATAESKPDTLYRGIPLGNGQLLLVGSSSMEVWGGQNDTGYFFSYIATINRGIVGPNAIAGHEDGFGKGIFFVGDDYKVYTLNGYTPQVVSTTDVDLAIERETDKTLIRVGGFIANGHGFVTVQAPTWCWVYETDLGTWHERKSHLVEYWRGMFPFKAFDKWLCGDSKSGNLLQIDGQAQDELGDALRQRIETGPLGAFPQAVRINEISLYLTKGAGQATGSDPVQTDPDIEISISRDGGQTWSNPRSIKIGRQSLTSGRKRSSIWGQADVQGVRWRFDMSSNVPFSFLGADMAADPLR</sequence>
<protein>
    <submittedName>
        <fullName evidence="1">Uncharacterized protein</fullName>
    </submittedName>
</protein>
<dbReference type="OrthoDB" id="7842371at2"/>
<name>A0A090MMU1_AFIFE</name>
<proteinExistence type="predicted"/>
<evidence type="ECO:0000313" key="1">
    <source>
        <dbReference type="EMBL" id="CEG08720.1"/>
    </source>
</evidence>
<dbReference type="STRING" id="1035.BN961_02138"/>
<evidence type="ECO:0000313" key="2">
    <source>
        <dbReference type="Proteomes" id="UP000035762"/>
    </source>
</evidence>
<dbReference type="AlphaFoldDB" id="A0A090MMU1"/>
<keyword evidence="2" id="KW-1185">Reference proteome</keyword>
<accession>A0A090MMU1</accession>
<comment type="caution">
    <text evidence="1">The sequence shown here is derived from an EMBL/GenBank/DDBJ whole genome shotgun (WGS) entry which is preliminary data.</text>
</comment>
<dbReference type="Proteomes" id="UP000035762">
    <property type="component" value="Unassembled WGS sequence"/>
</dbReference>
<gene>
    <name evidence="1" type="ORF">BN961_02138</name>
</gene>
<dbReference type="EMBL" id="CCAZ020000001">
    <property type="protein sequence ID" value="CEG08720.1"/>
    <property type="molecule type" value="Genomic_DNA"/>
</dbReference>
<organism evidence="1 2">
    <name type="scientific">Afipia felis</name>
    <name type="common">Cat scratch disease bacillus</name>
    <dbReference type="NCBI Taxonomy" id="1035"/>
    <lineage>
        <taxon>Bacteria</taxon>
        <taxon>Pseudomonadati</taxon>
        <taxon>Pseudomonadota</taxon>
        <taxon>Alphaproteobacteria</taxon>
        <taxon>Hyphomicrobiales</taxon>
        <taxon>Nitrobacteraceae</taxon>
        <taxon>Afipia</taxon>
    </lineage>
</organism>